<dbReference type="STRING" id="2070753.A0A3A3A194"/>
<evidence type="ECO:0000259" key="4">
    <source>
        <dbReference type="Pfam" id="PF13193"/>
    </source>
</evidence>
<dbReference type="Pfam" id="PF13193">
    <property type="entry name" value="AMP-binding_C"/>
    <property type="match status" value="1"/>
</dbReference>
<reference evidence="6" key="1">
    <citation type="submission" date="2017-02" db="EMBL/GenBank/DDBJ databases">
        <authorList>
            <person name="Tafer H."/>
            <person name="Lopandic K."/>
        </authorList>
    </citation>
    <scope>NUCLEOTIDE SEQUENCE [LARGE SCALE GENOMIC DNA]</scope>
    <source>
        <strain evidence="6">CBS 366.77</strain>
    </source>
</reference>
<gene>
    <name evidence="5" type="ORF">PHISCL_04581</name>
</gene>
<name>A0A3A3A194_9EURO</name>
<proteinExistence type="inferred from homology"/>
<dbReference type="PANTHER" id="PTHR24096">
    <property type="entry name" value="LONG-CHAIN-FATTY-ACID--COA LIGASE"/>
    <property type="match status" value="1"/>
</dbReference>
<feature type="domain" description="AMP-dependent synthetase/ligase" evidence="3">
    <location>
        <begin position="7"/>
        <end position="136"/>
    </location>
</feature>
<dbReference type="SUPFAM" id="SSF56801">
    <property type="entry name" value="Acetyl-CoA synthetase-like"/>
    <property type="match status" value="1"/>
</dbReference>
<comment type="similarity">
    <text evidence="1">Belongs to the ATP-dependent AMP-binding enzyme family.</text>
</comment>
<feature type="domain" description="AMP-binding enzyme C-terminal" evidence="4">
    <location>
        <begin position="187"/>
        <end position="267"/>
    </location>
</feature>
<dbReference type="InterPro" id="IPR045851">
    <property type="entry name" value="AMP-bd_C_sf"/>
</dbReference>
<dbReference type="GO" id="GO:0016405">
    <property type="term" value="F:CoA-ligase activity"/>
    <property type="evidence" value="ECO:0007669"/>
    <property type="project" value="TreeGrafter"/>
</dbReference>
<sequence length="286" mass="31715">MARFNFDKFCSTIQRHQITYAYVVPPIILELVSNPRVQQYNLRSLRMMLSAAAPLAVELIHALHQKLDISVRQAYGMSECAPCTHMQCWDEARTHVGSVGRLLPNMTAKYVPVEGETNSKSKELWVKGPNVFLGYLNNDKANAEVFSDDGYYKTGDVGYEDENGHFFITDRVKELIKYNGFQVAPAELEAIALGHPAVGDVAVFGVSSGQDGSELPRAYVVPSPGHPGNQATADSIIKFVKDRVISYKQLRGGIRFVDAIPRNPSGKILRRDIKKMDAQGGRTSKL</sequence>
<dbReference type="Gene3D" id="3.40.50.12780">
    <property type="entry name" value="N-terminal domain of ligase-like"/>
    <property type="match status" value="1"/>
</dbReference>
<dbReference type="Gene3D" id="3.30.300.30">
    <property type="match status" value="1"/>
</dbReference>
<dbReference type="Pfam" id="PF00501">
    <property type="entry name" value="AMP-binding"/>
    <property type="match status" value="1"/>
</dbReference>
<evidence type="ECO:0000256" key="2">
    <source>
        <dbReference type="ARBA" id="ARBA00022598"/>
    </source>
</evidence>
<organism evidence="5 6">
    <name type="scientific">Aspergillus sclerotialis</name>
    <dbReference type="NCBI Taxonomy" id="2070753"/>
    <lineage>
        <taxon>Eukaryota</taxon>
        <taxon>Fungi</taxon>
        <taxon>Dikarya</taxon>
        <taxon>Ascomycota</taxon>
        <taxon>Pezizomycotina</taxon>
        <taxon>Eurotiomycetes</taxon>
        <taxon>Eurotiomycetidae</taxon>
        <taxon>Eurotiales</taxon>
        <taxon>Aspergillaceae</taxon>
        <taxon>Aspergillus</taxon>
        <taxon>Aspergillus subgen. Polypaecilum</taxon>
    </lineage>
</organism>
<keyword evidence="6" id="KW-1185">Reference proteome</keyword>
<evidence type="ECO:0000313" key="5">
    <source>
        <dbReference type="EMBL" id="RJE23091.1"/>
    </source>
</evidence>
<evidence type="ECO:0000256" key="1">
    <source>
        <dbReference type="ARBA" id="ARBA00006432"/>
    </source>
</evidence>
<dbReference type="InterPro" id="IPR025110">
    <property type="entry name" value="AMP-bd_C"/>
</dbReference>
<dbReference type="FunFam" id="3.30.300.30:FF:000007">
    <property type="entry name" value="4-coumarate--CoA ligase 2"/>
    <property type="match status" value="1"/>
</dbReference>
<dbReference type="AlphaFoldDB" id="A0A3A3A194"/>
<dbReference type="InterPro" id="IPR042099">
    <property type="entry name" value="ANL_N_sf"/>
</dbReference>
<dbReference type="OrthoDB" id="6509636at2759"/>
<dbReference type="InterPro" id="IPR000873">
    <property type="entry name" value="AMP-dep_synth/lig_dom"/>
</dbReference>
<evidence type="ECO:0000259" key="3">
    <source>
        <dbReference type="Pfam" id="PF00501"/>
    </source>
</evidence>
<accession>A0A3A3A194</accession>
<dbReference type="PANTHER" id="PTHR24096:SF149">
    <property type="entry name" value="AMP-BINDING DOMAIN-CONTAINING PROTEIN-RELATED"/>
    <property type="match status" value="1"/>
</dbReference>
<dbReference type="EMBL" id="MVGC01000136">
    <property type="protein sequence ID" value="RJE23091.1"/>
    <property type="molecule type" value="Genomic_DNA"/>
</dbReference>
<keyword evidence="2 5" id="KW-0436">Ligase</keyword>
<evidence type="ECO:0000313" key="6">
    <source>
        <dbReference type="Proteomes" id="UP000266188"/>
    </source>
</evidence>
<protein>
    <submittedName>
        <fullName evidence="5">Phenylacetyl-CoA ligase</fullName>
    </submittedName>
</protein>
<dbReference type="Proteomes" id="UP000266188">
    <property type="component" value="Unassembled WGS sequence"/>
</dbReference>
<comment type="caution">
    <text evidence="5">The sequence shown here is derived from an EMBL/GenBank/DDBJ whole genome shotgun (WGS) entry which is preliminary data.</text>
</comment>